<protein>
    <submittedName>
        <fullName evidence="1">Uncharacterized protein</fullName>
    </submittedName>
</protein>
<dbReference type="SUPFAM" id="SSF50978">
    <property type="entry name" value="WD40 repeat-like"/>
    <property type="match status" value="1"/>
</dbReference>
<dbReference type="PANTHER" id="PTHR44163:SF1">
    <property type="entry name" value="U3 SMALL NUCLEOLAR RNA-ASSOCIATED PROTEIN 4 HOMOLOG"/>
    <property type="match status" value="1"/>
</dbReference>
<dbReference type="GO" id="GO:0003723">
    <property type="term" value="F:RNA binding"/>
    <property type="evidence" value="ECO:0007669"/>
    <property type="project" value="TreeGrafter"/>
</dbReference>
<dbReference type="OrthoDB" id="8883818at2759"/>
<dbReference type="eggNOG" id="KOG1801">
    <property type="taxonomic scope" value="Eukaryota"/>
</dbReference>
<dbReference type="InterPro" id="IPR015943">
    <property type="entry name" value="WD40/YVTN_repeat-like_dom_sf"/>
</dbReference>
<sequence>MFDAGTDAFRNPLTIANASETVEFCALIGYSAAKTVFSAHDDSRKFVIRKARRDKNLVRFSIDNPKEQPTDGFWHSNGRIRFTAKTLGGGVCGRKVGGGVNAMIETLICEGAELRLVARLSRDAPDDVDFSDDVIRVEQRKPFETELISDGFFSLMDAESNGKRIIRALYGGEKITEENYCSYQKNPKENYIFPANPSILLNEFQAEYVRKVLEDLDNIELDCLWLVGIVIDLSKLRFPAYIQLAKPMTSGKQKTVKLPMRKANLIALDTEAGKLVIVRPTENGHDYIEVLNISNNNHSLPCQIISPENGSIQNVIIVDNGEFVIVFSNGSVGFCDEKHYNSMKIIQNPGSEIVASYVHDTSTSTICLITGTTLNIFDLHSNNVLSSIIVASKCATSPIVSDGYKIAIGLAGDIILVEEMKTKVNLKLSPRCECEENAPRSLLFMDSKILVCGDSYGTVTFWNLDDFTLIQSLPCLLSSILSMVTTADGLLYILERKAGPVEAVRSMATSGNTVYVAGDDKSIYVSQDDEYSKVAFYQMNFYDQNETDLVLANAGDNCVDIYNKIKNDEDEYSSKRPFDYEFSQKINTPLLRTLNCCERTRLDLTVTAMSMTTDSKLLAEQPNLEILRFSLYNPESKGELFFELSMLFLFKFIYFSERIGVCDCQIVQFQVSSCVSKITFLTSNRKFFMTNIEDVDLREFEITYPIQVGILFRSVFHPISAEIATDDGDDVSGCLKGGWNCTGGASLFYEDLSGQDEDDWDYVFRNTKLFLDAINLLRKNQTFKETALKDVLAISTLNAVKQDLEVVDFGGKQYSITYYIH</sequence>
<keyword evidence="2" id="KW-1185">Reference proteome</keyword>
<dbReference type="InterPro" id="IPR046351">
    <property type="entry name" value="UTP4"/>
</dbReference>
<accession>E3LFE3</accession>
<dbReference type="Proteomes" id="UP000008281">
    <property type="component" value="Unassembled WGS sequence"/>
</dbReference>
<name>E3LFE3_CAERE</name>
<dbReference type="STRING" id="31234.E3LFE3"/>
<dbReference type="GO" id="GO:0034455">
    <property type="term" value="C:t-UTP complex"/>
    <property type="evidence" value="ECO:0007669"/>
    <property type="project" value="TreeGrafter"/>
</dbReference>
<evidence type="ECO:0000313" key="1">
    <source>
        <dbReference type="EMBL" id="EFO85840.1"/>
    </source>
</evidence>
<dbReference type="GO" id="GO:0000462">
    <property type="term" value="P:maturation of SSU-rRNA from tricistronic rRNA transcript (SSU-rRNA, 5.8S rRNA, LSU-rRNA)"/>
    <property type="evidence" value="ECO:0007669"/>
    <property type="project" value="InterPro"/>
</dbReference>
<dbReference type="Gene3D" id="2.130.10.10">
    <property type="entry name" value="YVTN repeat-like/Quinoprotein amine dehydrogenase"/>
    <property type="match status" value="1"/>
</dbReference>
<organism evidence="2">
    <name type="scientific">Caenorhabditis remanei</name>
    <name type="common">Caenorhabditis vulgaris</name>
    <dbReference type="NCBI Taxonomy" id="31234"/>
    <lineage>
        <taxon>Eukaryota</taxon>
        <taxon>Metazoa</taxon>
        <taxon>Ecdysozoa</taxon>
        <taxon>Nematoda</taxon>
        <taxon>Chromadorea</taxon>
        <taxon>Rhabditida</taxon>
        <taxon>Rhabditina</taxon>
        <taxon>Rhabditomorpha</taxon>
        <taxon>Rhabditoidea</taxon>
        <taxon>Rhabditidae</taxon>
        <taxon>Peloderinae</taxon>
        <taxon>Caenorhabditis</taxon>
    </lineage>
</organism>
<dbReference type="GO" id="GO:0030686">
    <property type="term" value="C:90S preribosome"/>
    <property type="evidence" value="ECO:0007669"/>
    <property type="project" value="InterPro"/>
</dbReference>
<gene>
    <name evidence="1" type="ORF">CRE_02162</name>
</gene>
<reference evidence="1" key="1">
    <citation type="submission" date="2007-07" db="EMBL/GenBank/DDBJ databases">
        <title>PCAP assembly of the Caenorhabditis remanei genome.</title>
        <authorList>
            <consortium name="The Caenorhabditis remanei Sequencing Consortium"/>
            <person name="Wilson R.K."/>
        </authorList>
    </citation>
    <scope>NUCLEOTIDE SEQUENCE [LARGE SCALE GENOMIC DNA]</scope>
    <source>
        <strain evidence="1">PB4641</strain>
    </source>
</reference>
<evidence type="ECO:0000313" key="2">
    <source>
        <dbReference type="Proteomes" id="UP000008281"/>
    </source>
</evidence>
<dbReference type="eggNOG" id="KOG2048">
    <property type="taxonomic scope" value="Eukaryota"/>
</dbReference>
<dbReference type="AlphaFoldDB" id="E3LFE3"/>
<dbReference type="InParanoid" id="E3LFE3"/>
<dbReference type="PANTHER" id="PTHR44163">
    <property type="entry name" value="U3 SMALL NUCLEOLAR RNA-ASSOCIATED PROTEIN 4 HOMOLOG"/>
    <property type="match status" value="1"/>
</dbReference>
<dbReference type="EMBL" id="DS268408">
    <property type="protein sequence ID" value="EFO85840.1"/>
    <property type="molecule type" value="Genomic_DNA"/>
</dbReference>
<dbReference type="InterPro" id="IPR036322">
    <property type="entry name" value="WD40_repeat_dom_sf"/>
</dbReference>
<dbReference type="GO" id="GO:0032040">
    <property type="term" value="C:small-subunit processome"/>
    <property type="evidence" value="ECO:0007669"/>
    <property type="project" value="TreeGrafter"/>
</dbReference>
<dbReference type="HOGENOM" id="CLU_344605_0_0_1"/>
<proteinExistence type="predicted"/>